<keyword evidence="3" id="KW-1185">Reference proteome</keyword>
<accession>A0AAF0QJF5</accession>
<evidence type="ECO:0000313" key="2">
    <source>
        <dbReference type="EMBL" id="WMV24361.1"/>
    </source>
</evidence>
<feature type="compositionally biased region" description="Basic and acidic residues" evidence="1">
    <location>
        <begin position="16"/>
        <end position="28"/>
    </location>
</feature>
<dbReference type="EMBL" id="CP133615">
    <property type="protein sequence ID" value="WMV24361.1"/>
    <property type="molecule type" value="Genomic_DNA"/>
</dbReference>
<dbReference type="Proteomes" id="UP001234989">
    <property type="component" value="Chromosome 4"/>
</dbReference>
<feature type="compositionally biased region" description="Acidic residues" evidence="1">
    <location>
        <begin position="221"/>
        <end position="240"/>
    </location>
</feature>
<name>A0AAF0QJF5_SOLVR</name>
<feature type="region of interest" description="Disordered" evidence="1">
    <location>
        <begin position="1"/>
        <end position="32"/>
    </location>
</feature>
<sequence>MVHRPVHGSYPTKKGGPREPSRAVDHPTSHGKARVVVLMKGRGRVFRPEPTYPSPSEEPRRPSWSVVLHMGRGSVHELSGLWREIQLRTNSSITLPYSSQPVCCHDTLFFLRSDGSVLALNTKNMSDSDIWLGSAQGLPTLVRMAILRPPKKYHDLYKYDTQINVYKNVAVLDTADYPMYCFHPTLACVHKTPSNYVTTAQHAYIDEKLDDIRRFIIKDTSEEEVGGGGGGEEEEEEETL</sequence>
<organism evidence="2 3">
    <name type="scientific">Solanum verrucosum</name>
    <dbReference type="NCBI Taxonomy" id="315347"/>
    <lineage>
        <taxon>Eukaryota</taxon>
        <taxon>Viridiplantae</taxon>
        <taxon>Streptophyta</taxon>
        <taxon>Embryophyta</taxon>
        <taxon>Tracheophyta</taxon>
        <taxon>Spermatophyta</taxon>
        <taxon>Magnoliopsida</taxon>
        <taxon>eudicotyledons</taxon>
        <taxon>Gunneridae</taxon>
        <taxon>Pentapetalae</taxon>
        <taxon>asterids</taxon>
        <taxon>lamiids</taxon>
        <taxon>Solanales</taxon>
        <taxon>Solanaceae</taxon>
        <taxon>Solanoideae</taxon>
        <taxon>Solaneae</taxon>
        <taxon>Solanum</taxon>
    </lineage>
</organism>
<protein>
    <submittedName>
        <fullName evidence="2">Uncharacterized protein</fullName>
    </submittedName>
</protein>
<dbReference type="AlphaFoldDB" id="A0AAF0QJF5"/>
<evidence type="ECO:0000256" key="1">
    <source>
        <dbReference type="SAM" id="MobiDB-lite"/>
    </source>
</evidence>
<proteinExistence type="predicted"/>
<reference evidence="2" key="1">
    <citation type="submission" date="2023-08" db="EMBL/GenBank/DDBJ databases">
        <title>A de novo genome assembly of Solanum verrucosum Schlechtendal, a Mexican diploid species geographically isolated from the other diploid A-genome species in potato relatives.</title>
        <authorList>
            <person name="Hosaka K."/>
        </authorList>
    </citation>
    <scope>NUCLEOTIDE SEQUENCE</scope>
    <source>
        <tissue evidence="2">Young leaves</tissue>
    </source>
</reference>
<evidence type="ECO:0000313" key="3">
    <source>
        <dbReference type="Proteomes" id="UP001234989"/>
    </source>
</evidence>
<feature type="region of interest" description="Disordered" evidence="1">
    <location>
        <begin position="220"/>
        <end position="240"/>
    </location>
</feature>
<gene>
    <name evidence="2" type="ORF">MTR67_017746</name>
</gene>